<dbReference type="InterPro" id="IPR002052">
    <property type="entry name" value="DNA_methylase_N6_adenine_CS"/>
</dbReference>
<dbReference type="InterPro" id="IPR007848">
    <property type="entry name" value="Small_mtfrase_dom"/>
</dbReference>
<evidence type="ECO:0000256" key="4">
    <source>
        <dbReference type="ARBA" id="ARBA00048391"/>
    </source>
</evidence>
<sequence length="298" mass="33129">MQQKVQQQTVQQQTVQHLTAQQTLAQWQKQAQQQLAAISPTADIEARLCLCHVLNVSNSYLYSYPERELNSAEHARLTELLGARLLGQPLAYLFGYWHFFDLQLEVAPSTLIPRPDTELLVEQALALPLPAQATVLDLGTGTGAIALALAHNKPQWQLTAVDYIAEAAALAERNREKLQIKNCTVVQSNWFSALGSAKFDLIVSNPPYIDPQDPHLASLKYEPVTALTAEQQGLADISQIIRQAPQHLNANGWLYLEHGYNQADAVRLLLKQAGFTQVESKRDYGNNWRISGGCLPDD</sequence>
<organism evidence="8 9">
    <name type="scientific">Rheinheimera pacifica</name>
    <dbReference type="NCBI Taxonomy" id="173990"/>
    <lineage>
        <taxon>Bacteria</taxon>
        <taxon>Pseudomonadati</taxon>
        <taxon>Pseudomonadota</taxon>
        <taxon>Gammaproteobacteria</taxon>
        <taxon>Chromatiales</taxon>
        <taxon>Chromatiaceae</taxon>
        <taxon>Rheinheimera</taxon>
    </lineage>
</organism>
<dbReference type="RefSeq" id="WP_245728377.1">
    <property type="nucleotide sequence ID" value="NZ_FNXF01000015.1"/>
</dbReference>
<evidence type="ECO:0000256" key="3">
    <source>
        <dbReference type="ARBA" id="ARBA00022691"/>
    </source>
</evidence>
<proteinExistence type="inferred from homology"/>
<evidence type="ECO:0000313" key="9">
    <source>
        <dbReference type="Proteomes" id="UP000199371"/>
    </source>
</evidence>
<dbReference type="Gene3D" id="3.40.50.150">
    <property type="entry name" value="Vaccinia Virus protein VP39"/>
    <property type="match status" value="1"/>
</dbReference>
<comment type="catalytic activity">
    <reaction evidence="4 5">
        <text>L-glutaminyl-[peptide chain release factor] + S-adenosyl-L-methionine = N(5)-methyl-L-glutaminyl-[peptide chain release factor] + S-adenosyl-L-homocysteine + H(+)</text>
        <dbReference type="Rhea" id="RHEA:42896"/>
        <dbReference type="Rhea" id="RHEA-COMP:10271"/>
        <dbReference type="Rhea" id="RHEA-COMP:10272"/>
        <dbReference type="ChEBI" id="CHEBI:15378"/>
        <dbReference type="ChEBI" id="CHEBI:30011"/>
        <dbReference type="ChEBI" id="CHEBI:57856"/>
        <dbReference type="ChEBI" id="CHEBI:59789"/>
        <dbReference type="ChEBI" id="CHEBI:61891"/>
        <dbReference type="EC" id="2.1.1.297"/>
    </reaction>
</comment>
<reference evidence="9" key="1">
    <citation type="submission" date="2016-10" db="EMBL/GenBank/DDBJ databases">
        <authorList>
            <person name="Varghese N."/>
            <person name="Submissions S."/>
        </authorList>
    </citation>
    <scope>NUCLEOTIDE SEQUENCE [LARGE SCALE GENOMIC DNA]</scope>
    <source>
        <strain evidence="9">DSM 17616</strain>
    </source>
</reference>
<dbReference type="InterPro" id="IPR019874">
    <property type="entry name" value="RF_methyltr_PrmC"/>
</dbReference>
<dbReference type="Pfam" id="PF05175">
    <property type="entry name" value="MTS"/>
    <property type="match status" value="1"/>
</dbReference>
<comment type="function">
    <text evidence="5">Methylates the class 1 translation termination release factors RF1/PrfA and RF2/PrfB on the glutamine residue of the universally conserved GGQ motif.</text>
</comment>
<dbReference type="FunFam" id="3.40.50.150:FF:000053">
    <property type="entry name" value="Release factor glutamine methyltransferase"/>
    <property type="match status" value="1"/>
</dbReference>
<keyword evidence="3 5" id="KW-0949">S-adenosyl-L-methionine</keyword>
<dbReference type="HAMAP" id="MF_02126">
    <property type="entry name" value="RF_methyltr_PrmC"/>
    <property type="match status" value="1"/>
</dbReference>
<dbReference type="GO" id="GO:0102559">
    <property type="term" value="F:peptide chain release factor N(5)-glutamine methyltransferase activity"/>
    <property type="evidence" value="ECO:0007669"/>
    <property type="project" value="UniProtKB-EC"/>
</dbReference>
<feature type="binding site" evidence="5">
    <location>
        <position position="190"/>
    </location>
    <ligand>
        <name>S-adenosyl-L-methionine</name>
        <dbReference type="ChEBI" id="CHEBI:59789"/>
    </ligand>
</feature>
<evidence type="ECO:0000313" key="8">
    <source>
        <dbReference type="EMBL" id="SEI06996.1"/>
    </source>
</evidence>
<dbReference type="InterPro" id="IPR040758">
    <property type="entry name" value="PrmC_N"/>
</dbReference>
<feature type="domain" description="Methyltransferase small" evidence="6">
    <location>
        <begin position="117"/>
        <end position="213"/>
    </location>
</feature>
<feature type="binding site" evidence="5">
    <location>
        <begin position="205"/>
        <end position="208"/>
    </location>
    <ligand>
        <name>substrate</name>
    </ligand>
</feature>
<dbReference type="GO" id="GO:0032259">
    <property type="term" value="P:methylation"/>
    <property type="evidence" value="ECO:0007669"/>
    <property type="project" value="UniProtKB-KW"/>
</dbReference>
<feature type="binding site" evidence="5">
    <location>
        <begin position="139"/>
        <end position="143"/>
    </location>
    <ligand>
        <name>S-adenosyl-L-methionine</name>
        <dbReference type="ChEBI" id="CHEBI:59789"/>
    </ligand>
</feature>
<feature type="domain" description="Release factor glutamine methyltransferase N-terminal" evidence="7">
    <location>
        <begin position="26"/>
        <end position="95"/>
    </location>
</feature>
<name>A0A1H6N868_9GAMM</name>
<gene>
    <name evidence="5" type="primary">prmC</name>
    <name evidence="8" type="ORF">SAMN05660691_03330</name>
</gene>
<dbReference type="PROSITE" id="PS00092">
    <property type="entry name" value="N6_MTASE"/>
    <property type="match status" value="1"/>
</dbReference>
<dbReference type="EMBL" id="FNXF01000015">
    <property type="protein sequence ID" value="SEI06996.1"/>
    <property type="molecule type" value="Genomic_DNA"/>
</dbReference>
<evidence type="ECO:0000256" key="1">
    <source>
        <dbReference type="ARBA" id="ARBA00022603"/>
    </source>
</evidence>
<dbReference type="Gene3D" id="1.10.8.10">
    <property type="entry name" value="DNA helicase RuvA subunit, C-terminal domain"/>
    <property type="match status" value="1"/>
</dbReference>
<dbReference type="PANTHER" id="PTHR18895">
    <property type="entry name" value="HEMK METHYLTRANSFERASE"/>
    <property type="match status" value="1"/>
</dbReference>
<keyword evidence="9" id="KW-1185">Reference proteome</keyword>
<accession>A0A1H6N868</accession>
<feature type="binding site" evidence="5">
    <location>
        <position position="205"/>
    </location>
    <ligand>
        <name>S-adenosyl-L-methionine</name>
        <dbReference type="ChEBI" id="CHEBI:59789"/>
    </ligand>
</feature>
<dbReference type="CDD" id="cd02440">
    <property type="entry name" value="AdoMet_MTases"/>
    <property type="match status" value="1"/>
</dbReference>
<dbReference type="SUPFAM" id="SSF53335">
    <property type="entry name" value="S-adenosyl-L-methionine-dependent methyltransferases"/>
    <property type="match status" value="1"/>
</dbReference>
<dbReference type="InterPro" id="IPR004556">
    <property type="entry name" value="HemK-like"/>
</dbReference>
<dbReference type="EC" id="2.1.1.297" evidence="5"/>
<protein>
    <recommendedName>
        <fullName evidence="5">Release factor glutamine methyltransferase</fullName>
        <shortName evidence="5">RF MTase</shortName>
        <ecNumber evidence="5">2.1.1.297</ecNumber>
    </recommendedName>
    <alternativeName>
        <fullName evidence="5">N5-glutamine methyltransferase PrmC</fullName>
    </alternativeName>
    <alternativeName>
        <fullName evidence="5">Protein-(glutamine-N5) MTase PrmC</fullName>
    </alternativeName>
    <alternativeName>
        <fullName evidence="5">Protein-glutamine N-methyltransferase PrmC</fullName>
    </alternativeName>
</protein>
<evidence type="ECO:0000256" key="5">
    <source>
        <dbReference type="HAMAP-Rule" id="MF_02126"/>
    </source>
</evidence>
<keyword evidence="1 5" id="KW-0489">Methyltransferase</keyword>
<evidence type="ECO:0000259" key="6">
    <source>
        <dbReference type="Pfam" id="PF05175"/>
    </source>
</evidence>
<dbReference type="Pfam" id="PF17827">
    <property type="entry name" value="PrmC_N"/>
    <property type="match status" value="1"/>
</dbReference>
<feature type="binding site" evidence="5">
    <location>
        <position position="162"/>
    </location>
    <ligand>
        <name>S-adenosyl-L-methionine</name>
        <dbReference type="ChEBI" id="CHEBI:59789"/>
    </ligand>
</feature>
<dbReference type="NCBIfam" id="TIGR03534">
    <property type="entry name" value="RF_mod_PrmC"/>
    <property type="match status" value="1"/>
</dbReference>
<dbReference type="PANTHER" id="PTHR18895:SF74">
    <property type="entry name" value="MTRF1L RELEASE FACTOR GLUTAMINE METHYLTRANSFERASE"/>
    <property type="match status" value="1"/>
</dbReference>
<dbReference type="Proteomes" id="UP000199371">
    <property type="component" value="Unassembled WGS sequence"/>
</dbReference>
<evidence type="ECO:0000259" key="7">
    <source>
        <dbReference type="Pfam" id="PF17827"/>
    </source>
</evidence>
<dbReference type="InterPro" id="IPR050320">
    <property type="entry name" value="N5-glutamine_MTase"/>
</dbReference>
<dbReference type="GO" id="GO:0003676">
    <property type="term" value="F:nucleic acid binding"/>
    <property type="evidence" value="ECO:0007669"/>
    <property type="project" value="InterPro"/>
</dbReference>
<dbReference type="AlphaFoldDB" id="A0A1H6N868"/>
<keyword evidence="2 5" id="KW-0808">Transferase</keyword>
<comment type="similarity">
    <text evidence="5">Belongs to the protein N5-glutamine methyltransferase family. PrmC subfamily.</text>
</comment>
<evidence type="ECO:0000256" key="2">
    <source>
        <dbReference type="ARBA" id="ARBA00022679"/>
    </source>
</evidence>
<dbReference type="NCBIfam" id="TIGR00536">
    <property type="entry name" value="hemK_fam"/>
    <property type="match status" value="1"/>
</dbReference>
<dbReference type="STRING" id="173990.SAMN05660691_03330"/>
<dbReference type="InterPro" id="IPR029063">
    <property type="entry name" value="SAM-dependent_MTases_sf"/>
</dbReference>